<evidence type="ECO:0000256" key="1">
    <source>
        <dbReference type="SAM" id="SignalP"/>
    </source>
</evidence>
<organism evidence="2">
    <name type="scientific">uncultured Microvirga sp</name>
    <dbReference type="NCBI Taxonomy" id="412392"/>
    <lineage>
        <taxon>Bacteria</taxon>
        <taxon>Pseudomonadati</taxon>
        <taxon>Pseudomonadota</taxon>
        <taxon>Alphaproteobacteria</taxon>
        <taxon>Hyphomicrobiales</taxon>
        <taxon>Methylobacteriaceae</taxon>
        <taxon>Microvirga</taxon>
        <taxon>environmental samples</taxon>
    </lineage>
</organism>
<accession>A0A6J4KY18</accession>
<reference evidence="2" key="1">
    <citation type="submission" date="2020-02" db="EMBL/GenBank/DDBJ databases">
        <authorList>
            <person name="Meier V. D."/>
        </authorList>
    </citation>
    <scope>NUCLEOTIDE SEQUENCE</scope>
    <source>
        <strain evidence="2">AVDCRST_MAG90</strain>
    </source>
</reference>
<proteinExistence type="predicted"/>
<protein>
    <submittedName>
        <fullName evidence="2">Uncharacterized protein</fullName>
    </submittedName>
</protein>
<keyword evidence="1" id="KW-0732">Signal</keyword>
<gene>
    <name evidence="2" type="ORF">AVDCRST_MAG90-846</name>
</gene>
<evidence type="ECO:0000313" key="2">
    <source>
        <dbReference type="EMBL" id="CAA9317846.1"/>
    </source>
</evidence>
<sequence length="164" mass="17846">MRITAIILLLTQGAATAALAQASAAADGASARQSRMAESFARSYLRTWSASNRVALAGSPDFYGEAVRFHGRDLSGSSLIAHKRRFVQRWPVRQYRHRPGTLRAVCDGQQSCRVQSLFDFTAVSPRRGASSKGVGALELNVSFRGARPVIVSEESRVIRRVRGG</sequence>
<name>A0A6J4KY18_9HYPH</name>
<dbReference type="AlphaFoldDB" id="A0A6J4KY18"/>
<dbReference type="EMBL" id="CADCUC010000162">
    <property type="protein sequence ID" value="CAA9317846.1"/>
    <property type="molecule type" value="Genomic_DNA"/>
</dbReference>
<feature type="chain" id="PRO_5026842270" evidence="1">
    <location>
        <begin position="21"/>
        <end position="164"/>
    </location>
</feature>
<feature type="signal peptide" evidence="1">
    <location>
        <begin position="1"/>
        <end position="20"/>
    </location>
</feature>